<keyword evidence="2" id="KW-0812">Transmembrane</keyword>
<keyword evidence="2" id="KW-0472">Membrane</keyword>
<name>B8D0F4_HALOH</name>
<evidence type="ECO:0000313" key="4">
    <source>
        <dbReference type="EMBL" id="ACL70890.1"/>
    </source>
</evidence>
<dbReference type="SUPFAM" id="SSF55797">
    <property type="entry name" value="PR-1-like"/>
    <property type="match status" value="1"/>
</dbReference>
<evidence type="ECO:0000259" key="3">
    <source>
        <dbReference type="Pfam" id="PF00188"/>
    </source>
</evidence>
<feature type="region of interest" description="Disordered" evidence="1">
    <location>
        <begin position="81"/>
        <end position="114"/>
    </location>
</feature>
<dbReference type="EMBL" id="CP001098">
    <property type="protein sequence ID" value="ACL70890.1"/>
    <property type="molecule type" value="Genomic_DNA"/>
</dbReference>
<dbReference type="KEGG" id="hor:Hore_21450"/>
<evidence type="ECO:0000256" key="1">
    <source>
        <dbReference type="SAM" id="MobiDB-lite"/>
    </source>
</evidence>
<dbReference type="Proteomes" id="UP000000719">
    <property type="component" value="Chromosome"/>
</dbReference>
<organism evidence="4 5">
    <name type="scientific">Halothermothrix orenii (strain H 168 / OCM 544 / DSM 9562)</name>
    <dbReference type="NCBI Taxonomy" id="373903"/>
    <lineage>
        <taxon>Bacteria</taxon>
        <taxon>Bacillati</taxon>
        <taxon>Bacillota</taxon>
        <taxon>Clostridia</taxon>
        <taxon>Halanaerobiales</taxon>
        <taxon>Halothermotrichaceae</taxon>
        <taxon>Halothermothrix</taxon>
    </lineage>
</organism>
<dbReference type="STRING" id="373903.Hore_21450"/>
<dbReference type="AlphaFoldDB" id="B8D0F4"/>
<evidence type="ECO:0000313" key="5">
    <source>
        <dbReference type="Proteomes" id="UP000000719"/>
    </source>
</evidence>
<gene>
    <name evidence="4" type="ordered locus">Hore_21450</name>
</gene>
<accession>B8D0F4</accession>
<keyword evidence="5" id="KW-1185">Reference proteome</keyword>
<proteinExistence type="predicted"/>
<dbReference type="Pfam" id="PF00188">
    <property type="entry name" value="CAP"/>
    <property type="match status" value="1"/>
</dbReference>
<feature type="transmembrane region" description="Helical" evidence="2">
    <location>
        <begin position="12"/>
        <end position="32"/>
    </location>
</feature>
<dbReference type="Gene3D" id="3.40.33.10">
    <property type="entry name" value="CAP"/>
    <property type="match status" value="1"/>
</dbReference>
<keyword evidence="2" id="KW-1133">Transmembrane helix</keyword>
<dbReference type="eggNOG" id="COG2340">
    <property type="taxonomic scope" value="Bacteria"/>
</dbReference>
<dbReference type="PANTHER" id="PTHR31157">
    <property type="entry name" value="SCP DOMAIN-CONTAINING PROTEIN"/>
    <property type="match status" value="1"/>
</dbReference>
<feature type="transmembrane region" description="Helical" evidence="2">
    <location>
        <begin position="44"/>
        <end position="63"/>
    </location>
</feature>
<dbReference type="CDD" id="cd05379">
    <property type="entry name" value="CAP_bacterial"/>
    <property type="match status" value="1"/>
</dbReference>
<protein>
    <submittedName>
        <fullName evidence="4">SCP-like extracellular</fullName>
    </submittedName>
</protein>
<dbReference type="InterPro" id="IPR035940">
    <property type="entry name" value="CAP_sf"/>
</dbReference>
<evidence type="ECO:0000256" key="2">
    <source>
        <dbReference type="SAM" id="Phobius"/>
    </source>
</evidence>
<reference evidence="4 5" key="1">
    <citation type="journal article" date="2009" name="PLoS ONE">
        <title>Genome analysis of the anaerobic thermohalophilic bacterium Halothermothrix orenii.</title>
        <authorList>
            <person name="Mavromatis K."/>
            <person name="Ivanova N."/>
            <person name="Anderson I."/>
            <person name="Lykidis A."/>
            <person name="Hooper S.D."/>
            <person name="Sun H."/>
            <person name="Kunin V."/>
            <person name="Lapidus A."/>
            <person name="Hugenholtz P."/>
            <person name="Patel B."/>
            <person name="Kyrpides N.C."/>
        </authorList>
    </citation>
    <scope>NUCLEOTIDE SEQUENCE [LARGE SCALE GENOMIC DNA]</scope>
    <source>
        <strain evidence="5">H 168 / OCM 544 / DSM 9562</strain>
    </source>
</reference>
<dbReference type="InterPro" id="IPR014044">
    <property type="entry name" value="CAP_dom"/>
</dbReference>
<sequence length="255" mass="28356">MRLLKSRSLNILLILILTLNFLLVNFIVSPRVEAGFLDEHKGSLITILKGIVMVWLINIMTGYSDGDSGNENIITSFIKNGLNPSSDETEDGNSDTSKEEVNQKATEPGTGDSKVVINGSEKVLNVRETKLLRLVNNYRKEKGLGLLRVDKKLVKLARLKARDMMENDYFEHNSPVYGSPFNMMKEAGVDYSLAGENLAKSDNVEEAFINLINSPEHKDNILKERFDNTGIGVIESPSGKLIIVQLFIDTTNPAE</sequence>
<feature type="domain" description="SCP" evidence="3">
    <location>
        <begin position="132"/>
        <end position="247"/>
    </location>
</feature>
<dbReference type="HOGENOM" id="CLU_048111_0_2_9"/>
<dbReference type="RefSeq" id="WP_015923859.1">
    <property type="nucleotide sequence ID" value="NC_011899.1"/>
</dbReference>
<dbReference type="PANTHER" id="PTHR31157:SF1">
    <property type="entry name" value="SCP DOMAIN-CONTAINING PROTEIN"/>
    <property type="match status" value="1"/>
</dbReference>